<keyword evidence="5" id="KW-1185">Reference proteome</keyword>
<feature type="domain" description="IgGFc-binding protein N-terminal" evidence="3">
    <location>
        <begin position="602"/>
        <end position="855"/>
    </location>
</feature>
<keyword evidence="1" id="KW-1133">Transmembrane helix</keyword>
<dbReference type="EMBL" id="JASAOG010000016">
    <property type="protein sequence ID" value="KAK0064661.1"/>
    <property type="molecule type" value="Genomic_DNA"/>
</dbReference>
<keyword evidence="1" id="KW-0472">Membrane</keyword>
<keyword evidence="2" id="KW-0732">Signal</keyword>
<dbReference type="PANTHER" id="PTHR46534">
    <property type="entry name" value="IGGFC_BINDING DOMAIN-CONTAINING PROTEIN"/>
    <property type="match status" value="1"/>
</dbReference>
<dbReference type="InterPro" id="IPR035234">
    <property type="entry name" value="IgGFc-bd_N"/>
</dbReference>
<dbReference type="PANTHER" id="PTHR46534:SF1">
    <property type="entry name" value="IGGFC-BINDING PROTEIN N-TERMINAL DOMAIN-CONTAINING PROTEIN"/>
    <property type="match status" value="1"/>
</dbReference>
<evidence type="ECO:0000313" key="5">
    <source>
        <dbReference type="Proteomes" id="UP001233172"/>
    </source>
</evidence>
<reference evidence="4" key="1">
    <citation type="journal article" date="2023" name="PLoS Negl. Trop. Dis.">
        <title>A genome sequence for Biomphalaria pfeifferi, the major vector snail for the human-infecting parasite Schistosoma mansoni.</title>
        <authorList>
            <person name="Bu L."/>
            <person name="Lu L."/>
            <person name="Laidemitt M.R."/>
            <person name="Zhang S.M."/>
            <person name="Mutuku M."/>
            <person name="Mkoji G."/>
            <person name="Steinauer M."/>
            <person name="Loker E.S."/>
        </authorList>
    </citation>
    <scope>NUCLEOTIDE SEQUENCE</scope>
    <source>
        <strain evidence="4">KasaAsao</strain>
    </source>
</reference>
<organism evidence="4 5">
    <name type="scientific">Biomphalaria pfeifferi</name>
    <name type="common">Bloodfluke planorb</name>
    <name type="synonym">Freshwater snail</name>
    <dbReference type="NCBI Taxonomy" id="112525"/>
    <lineage>
        <taxon>Eukaryota</taxon>
        <taxon>Metazoa</taxon>
        <taxon>Spiralia</taxon>
        <taxon>Lophotrochozoa</taxon>
        <taxon>Mollusca</taxon>
        <taxon>Gastropoda</taxon>
        <taxon>Heterobranchia</taxon>
        <taxon>Euthyneura</taxon>
        <taxon>Panpulmonata</taxon>
        <taxon>Hygrophila</taxon>
        <taxon>Lymnaeoidea</taxon>
        <taxon>Planorbidae</taxon>
        <taxon>Biomphalaria</taxon>
    </lineage>
</organism>
<keyword evidence="1" id="KW-0812">Transmembrane</keyword>
<dbReference type="Proteomes" id="UP001233172">
    <property type="component" value="Unassembled WGS sequence"/>
</dbReference>
<evidence type="ECO:0000259" key="3">
    <source>
        <dbReference type="Pfam" id="PF17517"/>
    </source>
</evidence>
<feature type="transmembrane region" description="Helical" evidence="1">
    <location>
        <begin position="1310"/>
        <end position="1333"/>
    </location>
</feature>
<feature type="chain" id="PRO_5042123835" evidence="2">
    <location>
        <begin position="26"/>
        <end position="1348"/>
    </location>
</feature>
<name>A0AAD8C187_BIOPF</name>
<evidence type="ECO:0000313" key="4">
    <source>
        <dbReference type="EMBL" id="KAK0064661.1"/>
    </source>
</evidence>
<feature type="domain" description="IgGFc-binding protein N-terminal" evidence="3">
    <location>
        <begin position="137"/>
        <end position="380"/>
    </location>
</feature>
<feature type="signal peptide" evidence="2">
    <location>
        <begin position="1"/>
        <end position="25"/>
    </location>
</feature>
<dbReference type="Pfam" id="PF17517">
    <property type="entry name" value="IgGFc_binding"/>
    <property type="match status" value="2"/>
</dbReference>
<reference evidence="4" key="2">
    <citation type="submission" date="2023-04" db="EMBL/GenBank/DDBJ databases">
        <authorList>
            <person name="Bu L."/>
            <person name="Lu L."/>
            <person name="Laidemitt M.R."/>
            <person name="Zhang S.M."/>
            <person name="Mutuku M."/>
            <person name="Mkoji G."/>
            <person name="Steinauer M."/>
            <person name="Loker E.S."/>
        </authorList>
    </citation>
    <scope>NUCLEOTIDE SEQUENCE</scope>
    <source>
        <strain evidence="4">KasaAsao</strain>
        <tissue evidence="4">Whole Snail</tissue>
    </source>
</reference>
<sequence length="1348" mass="146668">MKAAYIFLISDLICFLVILTMDSKADFCQSSVGNLSSYGVDFYVPFPEVNLTLSSSFEYRVYVTNPNNFSIAVTVRVTGWSWNDLKILSIGMKNSDYVFYNSSFMMKGEGRFNQVIHLSSSMAFGVHVITTEKMDGYTSLPVESWGNHYLAVTYCKPGIAKCQLVLMASQYTEIRLTLMAQDSNTISVMNTQSPAAAEDLTINLEPGQVYQVQRLYDITGAVIHANVSVGVLSGSPGTPVGGNPVPGAFLEFLSPVRTYGTEFVLHQTYRHTSASDLVLILAFQDSTVVYMSTGQQRFSMSRLQHLKRYFADALVYIRSDRPVSVVKFTQGDKSVTPPQYPTMSVILPTTQYLANVSFILSKMSNITRSVQYMVIIGRTTAMNCLAGLTALDTSYITELDIQANVYNLTSLSSALEVACPSYTTNRYGVYLMMSSDYVSYQVPVAYGLDPINGPCSISTNSPGDVTDNDCDFEIDEDPCDETNFWSYSDCGPIIAGERSVYGKNFTFLLPEDSDNDTVNLHVSNPSGQVVNIAVTTPKNLSLVNQSYSSGELYSNISLPVGVLAGALSTIYTDRTIHVHADQKVSITTVVFTSKGNFNSAYATRIIPDELLGREYFIVTFCMNTRTCRMDITAFHNDDTSVRIRFKQNAISNVTFNSKVYLNGDTLCVTLTQYQSLQLQSTGDLTGSHIVSSKPVAVWTTSKLTRTFYSNNRDSIVEHLPPVETWGSQFVVKQTPKCPTGFEDIIKIVASTSQTEVTFKVNSTRDNKTLLDNAGSFLEYQLMSDFVTITSTKPVLVVQITQNSLCSDVSISLVTPVSQYLQDTDQVFQAFLYNETDKHVIVTSLFNANTLEINNRSVNMTYFDDLQAGYGILAVTDFFVSVENNMSFPFGGQVYSNSKFATYMYPLAFGMNKVNKVCQVTKSSPGDNVDNDCDGVVDEEPCVATAQDVDKDGMDNEDCALPPETTSLDSVTSADYDSLASSYSSLAPQASSYDQYITTTFSPERSISFYSELSTNSDATSVAVYSLSEFKNPALTTSNTLFWDSTNTAEIYSLDSQTALASSGTLVTLNTLAMFTSLATSDILTTSGTLTTSDTLVMSDSLATFNSLAKSDTLATPGTLTASDTLAMPDLITTFNSLATSDTSVTRPASDTLTAADTLATSYTLATLYASDTLATSGTLTASGTATSSKLSSSDAFFSISTASARTDVSSRSTALQASTGSNLSAFITSATLSTTATSSTTKITSTSHSVGQYCGCKCPVNILTTRPAASEIVEMTSSIQKELEIDKLETSANKRTLTSAPDERRSAQTIGYFGVAIFVTVFAGIVFLDFNYLTKDVIKIIKFIKKGK</sequence>
<protein>
    <submittedName>
        <fullName evidence="4">Serine-rich adhesin for platelets</fullName>
    </submittedName>
</protein>
<evidence type="ECO:0000256" key="1">
    <source>
        <dbReference type="SAM" id="Phobius"/>
    </source>
</evidence>
<accession>A0AAD8C187</accession>
<evidence type="ECO:0000256" key="2">
    <source>
        <dbReference type="SAM" id="SignalP"/>
    </source>
</evidence>
<comment type="caution">
    <text evidence="4">The sequence shown here is derived from an EMBL/GenBank/DDBJ whole genome shotgun (WGS) entry which is preliminary data.</text>
</comment>
<gene>
    <name evidence="4" type="ORF">Bpfe_005750</name>
</gene>
<proteinExistence type="predicted"/>